<feature type="signal peptide" evidence="2">
    <location>
        <begin position="1"/>
        <end position="21"/>
    </location>
</feature>
<dbReference type="eggNOG" id="COG5455">
    <property type="taxonomic scope" value="Bacteria"/>
</dbReference>
<dbReference type="Proteomes" id="UP000030003">
    <property type="component" value="Unassembled WGS sequence"/>
</dbReference>
<accession>A0A0A0M8Q4</accession>
<dbReference type="EMBL" id="AVBH01000016">
    <property type="protein sequence ID" value="KGO99435.1"/>
    <property type="molecule type" value="Genomic_DNA"/>
</dbReference>
<proteinExistence type="predicted"/>
<evidence type="ECO:0000313" key="4">
    <source>
        <dbReference type="Proteomes" id="UP000030003"/>
    </source>
</evidence>
<reference evidence="3 4" key="1">
    <citation type="submission" date="2013-08" db="EMBL/GenBank/DDBJ databases">
        <title>Genomic analysis of Lysobacter defluvii.</title>
        <authorList>
            <person name="Wang Q."/>
            <person name="Wang G."/>
        </authorList>
    </citation>
    <scope>NUCLEOTIDE SEQUENCE [LARGE SCALE GENOMIC DNA]</scope>
    <source>
        <strain evidence="3 4">IMMIB APB-9</strain>
    </source>
</reference>
<dbReference type="STRING" id="1385515.GCA_000423325_00063"/>
<feature type="chain" id="PRO_5001973382" evidence="2">
    <location>
        <begin position="22"/>
        <end position="153"/>
    </location>
</feature>
<dbReference type="AlphaFoldDB" id="A0A0A0M8Q4"/>
<dbReference type="RefSeq" id="WP_036136082.1">
    <property type="nucleotide sequence ID" value="NZ_AUHT01000004.1"/>
</dbReference>
<feature type="region of interest" description="Disordered" evidence="1">
    <location>
        <begin position="17"/>
        <end position="88"/>
    </location>
</feature>
<evidence type="ECO:0000256" key="2">
    <source>
        <dbReference type="SAM" id="SignalP"/>
    </source>
</evidence>
<keyword evidence="4" id="KW-1185">Reference proteome</keyword>
<keyword evidence="2" id="KW-0732">Signal</keyword>
<dbReference type="InterPro" id="IPR024572">
    <property type="entry name" value="RcnB"/>
</dbReference>
<evidence type="ECO:0000313" key="3">
    <source>
        <dbReference type="EMBL" id="KGO99435.1"/>
    </source>
</evidence>
<name>A0A0A0M8Q4_9GAMM</name>
<dbReference type="OrthoDB" id="6025819at2"/>
<evidence type="ECO:0000256" key="1">
    <source>
        <dbReference type="SAM" id="MobiDB-lite"/>
    </source>
</evidence>
<dbReference type="Gene3D" id="3.10.450.160">
    <property type="entry name" value="inner membrane protein cigr"/>
    <property type="match status" value="1"/>
</dbReference>
<protein>
    <submittedName>
        <fullName evidence="3">Uncharacterized protein</fullName>
    </submittedName>
</protein>
<dbReference type="Pfam" id="PF11776">
    <property type="entry name" value="RcnB"/>
    <property type="match status" value="1"/>
</dbReference>
<organism evidence="3 4">
    <name type="scientific">Lysobacter defluvii IMMIB APB-9 = DSM 18482</name>
    <dbReference type="NCBI Taxonomy" id="1385515"/>
    <lineage>
        <taxon>Bacteria</taxon>
        <taxon>Pseudomonadati</taxon>
        <taxon>Pseudomonadota</taxon>
        <taxon>Gammaproteobacteria</taxon>
        <taxon>Lysobacterales</taxon>
        <taxon>Lysobacteraceae</taxon>
        <taxon>Novilysobacter</taxon>
    </lineage>
</organism>
<comment type="caution">
    <text evidence="3">The sequence shown here is derived from an EMBL/GenBank/DDBJ whole genome shotgun (WGS) entry which is preliminary data.</text>
</comment>
<sequence length="153" mass="18810">MKRLIVATALASLVASGTAWADPPGHARNKEHREAQREYLKDRREAQREYEKDRREARREYAKDLREYEKERRKAEREYHKDRRKAEREYRRWARGEYIPRDYLYDRYYIRDYRAYDLPPPQAGYHWVRPYEDDDTYYMVQAATGLILQILGE</sequence>
<feature type="compositionally biased region" description="Basic and acidic residues" evidence="1">
    <location>
        <begin position="31"/>
        <end position="88"/>
    </location>
</feature>
<gene>
    <name evidence="3" type="ORF">N791_07835</name>
</gene>